<dbReference type="PANTHER" id="PTHR11686:SF9">
    <property type="entry name" value="RE13973P"/>
    <property type="match status" value="1"/>
</dbReference>
<dbReference type="AlphaFoldDB" id="A0A401PY12"/>
<reference evidence="2 3" key="1">
    <citation type="journal article" date="2018" name="Nat. Ecol. Evol.">
        <title>Shark genomes provide insights into elasmobranch evolution and the origin of vertebrates.</title>
        <authorList>
            <person name="Hara Y"/>
            <person name="Yamaguchi K"/>
            <person name="Onimaru K"/>
            <person name="Kadota M"/>
            <person name="Koyanagi M"/>
            <person name="Keeley SD"/>
            <person name="Tatsumi K"/>
            <person name="Tanaka K"/>
            <person name="Motone F"/>
            <person name="Kageyama Y"/>
            <person name="Nozu R"/>
            <person name="Adachi N"/>
            <person name="Nishimura O"/>
            <person name="Nakagawa R"/>
            <person name="Tanegashima C"/>
            <person name="Kiyatake I"/>
            <person name="Matsumoto R"/>
            <person name="Murakumo K"/>
            <person name="Nishida K"/>
            <person name="Terakita A"/>
            <person name="Kuratani S"/>
            <person name="Sato K"/>
            <person name="Hyodo S Kuraku.S."/>
        </authorList>
    </citation>
    <scope>NUCLEOTIDE SEQUENCE [LARGE SCALE GENOMIC DNA]</scope>
</reference>
<dbReference type="Proteomes" id="UP000288216">
    <property type="component" value="Unassembled WGS sequence"/>
</dbReference>
<evidence type="ECO:0000313" key="2">
    <source>
        <dbReference type="EMBL" id="GCB78034.1"/>
    </source>
</evidence>
<keyword evidence="3" id="KW-1185">Reference proteome</keyword>
<keyword evidence="1" id="KW-1133">Transmembrane helix</keyword>
<evidence type="ECO:0000256" key="1">
    <source>
        <dbReference type="SAM" id="Phobius"/>
    </source>
</evidence>
<keyword evidence="1" id="KW-0812">Transmembrane</keyword>
<dbReference type="GO" id="GO:0036374">
    <property type="term" value="F:glutathione hydrolase activity"/>
    <property type="evidence" value="ECO:0007669"/>
    <property type="project" value="InterPro"/>
</dbReference>
<name>A0A401PY12_SCYTO</name>
<dbReference type="OrthoDB" id="1081007at2759"/>
<dbReference type="SUPFAM" id="SSF56235">
    <property type="entry name" value="N-terminal nucleophile aminohydrolases (Ntn hydrolases)"/>
    <property type="match status" value="1"/>
</dbReference>
<dbReference type="InterPro" id="IPR029055">
    <property type="entry name" value="Ntn_hydrolases_N"/>
</dbReference>
<accession>A0A401PY12</accession>
<dbReference type="InterPro" id="IPR000101">
    <property type="entry name" value="GGT_peptidase"/>
</dbReference>
<dbReference type="GO" id="GO:0005886">
    <property type="term" value="C:plasma membrane"/>
    <property type="evidence" value="ECO:0007669"/>
    <property type="project" value="TreeGrafter"/>
</dbReference>
<feature type="transmembrane region" description="Helical" evidence="1">
    <location>
        <begin position="70"/>
        <end position="95"/>
    </location>
</feature>
<feature type="transmembrane region" description="Helical" evidence="1">
    <location>
        <begin position="9"/>
        <end position="29"/>
    </location>
</feature>
<gene>
    <name evidence="2" type="ORF">scyTo_0020638</name>
</gene>
<comment type="caution">
    <text evidence="2">The sequence shown here is derived from an EMBL/GenBank/DDBJ whole genome shotgun (WGS) entry which is preliminary data.</text>
</comment>
<sequence>MNKTSKGHIAFVIMILEILIFFLSLYFGLKSKETPPYSFERAVVAADAERCSEIGRDILKQNGSAVDATIATMLCNGLMNVHSMGIGGGFIMIIYNAQT</sequence>
<dbReference type="PANTHER" id="PTHR11686">
    <property type="entry name" value="GAMMA GLUTAMYL TRANSPEPTIDASE"/>
    <property type="match status" value="1"/>
</dbReference>
<organism evidence="2 3">
    <name type="scientific">Scyliorhinus torazame</name>
    <name type="common">Cloudy catshark</name>
    <name type="synonym">Catulus torazame</name>
    <dbReference type="NCBI Taxonomy" id="75743"/>
    <lineage>
        <taxon>Eukaryota</taxon>
        <taxon>Metazoa</taxon>
        <taxon>Chordata</taxon>
        <taxon>Craniata</taxon>
        <taxon>Vertebrata</taxon>
        <taxon>Chondrichthyes</taxon>
        <taxon>Elasmobranchii</taxon>
        <taxon>Galeomorphii</taxon>
        <taxon>Galeoidea</taxon>
        <taxon>Carcharhiniformes</taxon>
        <taxon>Scyliorhinidae</taxon>
        <taxon>Scyliorhinus</taxon>
    </lineage>
</organism>
<feature type="non-terminal residue" evidence="2">
    <location>
        <position position="99"/>
    </location>
</feature>
<proteinExistence type="predicted"/>
<dbReference type="Pfam" id="PF01019">
    <property type="entry name" value="G_glu_transpept"/>
    <property type="match status" value="1"/>
</dbReference>
<dbReference type="GO" id="GO:0006751">
    <property type="term" value="P:glutathione catabolic process"/>
    <property type="evidence" value="ECO:0007669"/>
    <property type="project" value="InterPro"/>
</dbReference>
<keyword evidence="1" id="KW-0472">Membrane</keyword>
<dbReference type="EMBL" id="BFAA01016964">
    <property type="protein sequence ID" value="GCB78034.1"/>
    <property type="molecule type" value="Genomic_DNA"/>
</dbReference>
<evidence type="ECO:0008006" key="4">
    <source>
        <dbReference type="Google" id="ProtNLM"/>
    </source>
</evidence>
<dbReference type="STRING" id="75743.A0A401PY12"/>
<protein>
    <recommendedName>
        <fullName evidence="4">Gamma-glutamyltransferase</fullName>
    </recommendedName>
</protein>
<evidence type="ECO:0000313" key="3">
    <source>
        <dbReference type="Proteomes" id="UP000288216"/>
    </source>
</evidence>